<comment type="similarity">
    <text evidence="1">Belongs to the ROK (NagC/XylR) family.</text>
</comment>
<dbReference type="Pfam" id="PF12802">
    <property type="entry name" value="MarR_2"/>
    <property type="match status" value="1"/>
</dbReference>
<dbReference type="Gene3D" id="1.10.10.10">
    <property type="entry name" value="Winged helix-like DNA-binding domain superfamily/Winged helix DNA-binding domain"/>
    <property type="match status" value="1"/>
</dbReference>
<dbReference type="Proteomes" id="UP000521676">
    <property type="component" value="Unassembled WGS sequence"/>
</dbReference>
<feature type="domain" description="HTH marR-type" evidence="2">
    <location>
        <begin position="15"/>
        <end position="67"/>
    </location>
</feature>
<sequence length="409" mass="43725">MPGGTNLPRIRDYNQGVVLEAIRIGDGISRVKIAEDTGLTAQTVSNIVRRLLEEGLVVEAGVDPSGRKPRVKLRINPETRYAVGVLMDRDGISLALLALDGSVVASSSQPLTVPAHETGAIIDMVARCIGEMIENSQIPEHKILGVGVGWPGPMDHERGIVYEPLDLFGQNWKELNLKKALEDRTGLRVLVDNDATAAAIGEHWVGGAQNATNYAYIFMGAGIGAGIFLQDQIYRGDTTNAGEFGHITINFEGPPCFCGNRGCLETYCSPVAMVTKVKALLEENKPSLLSKGRGKIDFEAVSKAALEGDALALSVVKESARILAAGIVSLVNLLDIRLVILGGNKLHPLRHIYQSEVDKALNERLITRNVKPVTVELSMAGEFAGAVGAAALVLHEIYTPRLAGLGQSS</sequence>
<evidence type="ECO:0000313" key="5">
    <source>
        <dbReference type="Proteomes" id="UP000521676"/>
    </source>
</evidence>
<dbReference type="InterPro" id="IPR036390">
    <property type="entry name" value="WH_DNA-bd_sf"/>
</dbReference>
<dbReference type="PANTHER" id="PTHR18964:SF173">
    <property type="entry name" value="GLUCOKINASE"/>
    <property type="match status" value="1"/>
</dbReference>
<proteinExistence type="inferred from homology"/>
<dbReference type="InterPro" id="IPR000600">
    <property type="entry name" value="ROK"/>
</dbReference>
<dbReference type="InterPro" id="IPR049874">
    <property type="entry name" value="ROK_cs"/>
</dbReference>
<gene>
    <name evidence="3" type="ORF">HXX08_09995</name>
    <name evidence="4" type="ORF">OZ401_001343</name>
</gene>
<dbReference type="InterPro" id="IPR036388">
    <property type="entry name" value="WH-like_DNA-bd_sf"/>
</dbReference>
<evidence type="ECO:0000313" key="4">
    <source>
        <dbReference type="EMBL" id="WJW65576.1"/>
    </source>
</evidence>
<reference evidence="4" key="2">
    <citation type="journal article" date="2024" name="Nature">
        <title>Anoxygenic phototroph of the Chloroflexota uses a type I reaction centre.</title>
        <authorList>
            <person name="Tsuji J.M."/>
            <person name="Shaw N.A."/>
            <person name="Nagashima S."/>
            <person name="Venkiteswaran J.J."/>
            <person name="Schiff S.L."/>
            <person name="Watanabe T."/>
            <person name="Fukui M."/>
            <person name="Hanada S."/>
            <person name="Tank M."/>
            <person name="Neufeld J.D."/>
        </authorList>
    </citation>
    <scope>NUCLEOTIDE SEQUENCE</scope>
    <source>
        <strain evidence="4">L227-S17</strain>
    </source>
</reference>
<dbReference type="EMBL" id="CP128399">
    <property type="protein sequence ID" value="WJW65576.1"/>
    <property type="molecule type" value="Genomic_DNA"/>
</dbReference>
<dbReference type="AlphaFoldDB" id="A0A8T7M1T5"/>
<dbReference type="Pfam" id="PF00480">
    <property type="entry name" value="ROK"/>
    <property type="match status" value="1"/>
</dbReference>
<keyword evidence="6" id="KW-1185">Reference proteome</keyword>
<evidence type="ECO:0000256" key="1">
    <source>
        <dbReference type="ARBA" id="ARBA00006479"/>
    </source>
</evidence>
<evidence type="ECO:0000313" key="6">
    <source>
        <dbReference type="Proteomes" id="UP001431572"/>
    </source>
</evidence>
<reference evidence="3 5" key="1">
    <citation type="submission" date="2020-06" db="EMBL/GenBank/DDBJ databases">
        <title>Anoxygenic phototrophic Chloroflexota member uses a Type I reaction center.</title>
        <authorList>
            <person name="Tsuji J.M."/>
            <person name="Shaw N.A."/>
            <person name="Nagashima S."/>
            <person name="Venkiteswaran J."/>
            <person name="Schiff S.L."/>
            <person name="Hanada S."/>
            <person name="Tank M."/>
            <person name="Neufeld J.D."/>
        </authorList>
    </citation>
    <scope>NUCLEOTIDE SEQUENCE [LARGE SCALE GENOMIC DNA]</scope>
    <source>
        <strain evidence="3">L227-S17</strain>
    </source>
</reference>
<dbReference type="InterPro" id="IPR000835">
    <property type="entry name" value="HTH_MarR-typ"/>
</dbReference>
<dbReference type="SUPFAM" id="SSF53067">
    <property type="entry name" value="Actin-like ATPase domain"/>
    <property type="match status" value="1"/>
</dbReference>
<dbReference type="RefSeq" id="WP_341467460.1">
    <property type="nucleotide sequence ID" value="NZ_CP128399.1"/>
</dbReference>
<dbReference type="Gene3D" id="3.30.420.40">
    <property type="match status" value="2"/>
</dbReference>
<organism evidence="3 5">
    <name type="scientific">Candidatus Chlorohelix allophototropha</name>
    <dbReference type="NCBI Taxonomy" id="3003348"/>
    <lineage>
        <taxon>Bacteria</taxon>
        <taxon>Bacillati</taxon>
        <taxon>Chloroflexota</taxon>
        <taxon>Chloroflexia</taxon>
        <taxon>Candidatus Chloroheliales</taxon>
        <taxon>Candidatus Chloroheliaceae</taxon>
        <taxon>Candidatus Chlorohelix</taxon>
    </lineage>
</organism>
<name>A0A8T7M1T5_9CHLR</name>
<accession>A0A8T7M1T5</accession>
<dbReference type="PANTHER" id="PTHR18964">
    <property type="entry name" value="ROK (REPRESSOR, ORF, KINASE) FAMILY"/>
    <property type="match status" value="1"/>
</dbReference>
<dbReference type="InterPro" id="IPR043129">
    <property type="entry name" value="ATPase_NBD"/>
</dbReference>
<dbReference type="SUPFAM" id="SSF46785">
    <property type="entry name" value="Winged helix' DNA-binding domain"/>
    <property type="match status" value="1"/>
</dbReference>
<dbReference type="EMBL" id="JACATZ010000001">
    <property type="protein sequence ID" value="NWJ46199.1"/>
    <property type="molecule type" value="Genomic_DNA"/>
</dbReference>
<protein>
    <submittedName>
        <fullName evidence="3">ROK family transcriptional regulator</fullName>
    </submittedName>
</protein>
<dbReference type="PROSITE" id="PS01125">
    <property type="entry name" value="ROK"/>
    <property type="match status" value="1"/>
</dbReference>
<dbReference type="Proteomes" id="UP001431572">
    <property type="component" value="Chromosome 1"/>
</dbReference>
<evidence type="ECO:0000313" key="3">
    <source>
        <dbReference type="EMBL" id="NWJ46199.1"/>
    </source>
</evidence>
<evidence type="ECO:0000259" key="2">
    <source>
        <dbReference type="Pfam" id="PF12802"/>
    </source>
</evidence>
<dbReference type="GO" id="GO:0003700">
    <property type="term" value="F:DNA-binding transcription factor activity"/>
    <property type="evidence" value="ECO:0007669"/>
    <property type="project" value="InterPro"/>
</dbReference>